<gene>
    <name evidence="5" type="ORF">Cadr_000004696</name>
</gene>
<dbReference type="PANTHER" id="PTHR11661">
    <property type="entry name" value="60S RIBOSOMAL PROTEIN L12"/>
    <property type="match status" value="1"/>
</dbReference>
<dbReference type="InterPro" id="IPR020783">
    <property type="entry name" value="Ribosomal_uL11_C"/>
</dbReference>
<dbReference type="PANTHER" id="PTHR11661:SF2">
    <property type="entry name" value="LARGE RIBOSOMAL SUBUNIT PROTEIN UL11"/>
    <property type="match status" value="1"/>
</dbReference>
<dbReference type="InterPro" id="IPR036769">
    <property type="entry name" value="Ribosomal_uL11_C_sf"/>
</dbReference>
<evidence type="ECO:0000313" key="6">
    <source>
        <dbReference type="Proteomes" id="UP000299084"/>
    </source>
</evidence>
<dbReference type="GO" id="GO:0022625">
    <property type="term" value="C:cytosolic large ribosomal subunit"/>
    <property type="evidence" value="ECO:0007669"/>
    <property type="project" value="TreeGrafter"/>
</dbReference>
<dbReference type="AlphaFoldDB" id="A0A5N4ED02"/>
<comment type="similarity">
    <text evidence="1">Belongs to the universal ribosomal protein uL11 family.</text>
</comment>
<dbReference type="EMBL" id="JWIN03000003">
    <property type="protein sequence ID" value="KAB1281312.1"/>
    <property type="molecule type" value="Genomic_DNA"/>
</dbReference>
<evidence type="ECO:0000259" key="4">
    <source>
        <dbReference type="Pfam" id="PF00298"/>
    </source>
</evidence>
<dbReference type="Pfam" id="PF00298">
    <property type="entry name" value="Ribosomal_L11"/>
    <property type="match status" value="1"/>
</dbReference>
<dbReference type="Gene3D" id="1.10.10.250">
    <property type="entry name" value="Ribosomal protein L11, C-terminal domain"/>
    <property type="match status" value="1"/>
</dbReference>
<comment type="caution">
    <text evidence="5">The sequence shown here is derived from an EMBL/GenBank/DDBJ whole genome shotgun (WGS) entry which is preliminary data.</text>
</comment>
<accession>A0A5N4ED02</accession>
<dbReference type="Proteomes" id="UP000299084">
    <property type="component" value="Unassembled WGS sequence"/>
</dbReference>
<evidence type="ECO:0000256" key="3">
    <source>
        <dbReference type="ARBA" id="ARBA00023274"/>
    </source>
</evidence>
<evidence type="ECO:0000256" key="2">
    <source>
        <dbReference type="ARBA" id="ARBA00022980"/>
    </source>
</evidence>
<evidence type="ECO:0000256" key="1">
    <source>
        <dbReference type="ARBA" id="ARBA00010537"/>
    </source>
</evidence>
<dbReference type="GO" id="GO:0003735">
    <property type="term" value="F:structural constituent of ribosome"/>
    <property type="evidence" value="ECO:0007669"/>
    <property type="project" value="InterPro"/>
</dbReference>
<name>A0A5N4ED02_CAMDR</name>
<organism evidence="5 6">
    <name type="scientific">Camelus dromedarius</name>
    <name type="common">Dromedary</name>
    <name type="synonym">Arabian camel</name>
    <dbReference type="NCBI Taxonomy" id="9838"/>
    <lineage>
        <taxon>Eukaryota</taxon>
        <taxon>Metazoa</taxon>
        <taxon>Chordata</taxon>
        <taxon>Craniata</taxon>
        <taxon>Vertebrata</taxon>
        <taxon>Euteleostomi</taxon>
        <taxon>Mammalia</taxon>
        <taxon>Eutheria</taxon>
        <taxon>Laurasiatheria</taxon>
        <taxon>Artiodactyla</taxon>
        <taxon>Tylopoda</taxon>
        <taxon>Camelidae</taxon>
        <taxon>Camelus</taxon>
    </lineage>
</organism>
<keyword evidence="3" id="KW-0687">Ribonucleoprotein</keyword>
<dbReference type="GO" id="GO:0006412">
    <property type="term" value="P:translation"/>
    <property type="evidence" value="ECO:0007669"/>
    <property type="project" value="InterPro"/>
</dbReference>
<evidence type="ECO:0000313" key="5">
    <source>
        <dbReference type="EMBL" id="KAB1281312.1"/>
    </source>
</evidence>
<dbReference type="SUPFAM" id="SSF46906">
    <property type="entry name" value="Ribosomal protein L11, C-terminal domain"/>
    <property type="match status" value="1"/>
</dbReference>
<dbReference type="InterPro" id="IPR000911">
    <property type="entry name" value="Ribosomal_uL11"/>
</dbReference>
<keyword evidence="2 5" id="KW-0689">Ribosomal protein</keyword>
<reference evidence="5 6" key="1">
    <citation type="journal article" date="2019" name="Mol. Ecol. Resour.">
        <title>Improving Illumina assemblies with Hi-C and long reads: an example with the North African dromedary.</title>
        <authorList>
            <person name="Elbers J.P."/>
            <person name="Rogers M.F."/>
            <person name="Perelman P.L."/>
            <person name="Proskuryakova A.A."/>
            <person name="Serdyukova N.A."/>
            <person name="Johnson W.E."/>
            <person name="Horin P."/>
            <person name="Corander J."/>
            <person name="Murphy D."/>
            <person name="Burger P.A."/>
        </authorList>
    </citation>
    <scope>NUCLEOTIDE SEQUENCE [LARGE SCALE GENOMIC DNA]</scope>
    <source>
        <strain evidence="5">Drom800</strain>
        <tissue evidence="5">Blood</tissue>
    </source>
</reference>
<protein>
    <submittedName>
        <fullName evidence="5">60S ribosomal protein L12</fullName>
    </submittedName>
</protein>
<keyword evidence="6" id="KW-1185">Reference proteome</keyword>
<sequence length="73" mass="8204">MPPKFDPNEIKVVHLSETDHSDRQAQIEVVPSASALIIKAFKEPRDGKKQKNINHSGNISFDGIVNITQQMQH</sequence>
<feature type="domain" description="Large ribosomal subunit protein uL11 C-terminal" evidence="4">
    <location>
        <begin position="30"/>
        <end position="72"/>
    </location>
</feature>
<proteinExistence type="inferred from homology"/>
<dbReference type="GO" id="GO:0070180">
    <property type="term" value="F:large ribosomal subunit rRNA binding"/>
    <property type="evidence" value="ECO:0007669"/>
    <property type="project" value="TreeGrafter"/>
</dbReference>